<evidence type="ECO:0000259" key="1">
    <source>
        <dbReference type="PROSITE" id="PS50042"/>
    </source>
</evidence>
<gene>
    <name evidence="2" type="ordered locus">Hprae_1097</name>
</gene>
<reference evidence="3" key="1">
    <citation type="submission" date="2010-10" db="EMBL/GenBank/DDBJ databases">
        <title>The complete genome of Halanaerobium praevalens DSM 2228.</title>
        <authorList>
            <consortium name="US DOE Joint Genome Institute (JGI-PGF)"/>
            <person name="Lucas S."/>
            <person name="Copeland A."/>
            <person name="Lapidus A."/>
            <person name="Glavina del Rio T."/>
            <person name="Dalin E."/>
            <person name="Tice H."/>
            <person name="Bruce D."/>
            <person name="Goodwin L."/>
            <person name="Pitluck S."/>
            <person name="Kyrpides N."/>
            <person name="Mavromatis K."/>
            <person name="Ivanova N."/>
            <person name="Ovchinnikova G."/>
            <person name="Chertkov O."/>
            <person name="Detter J.C."/>
            <person name="Han C."/>
            <person name="Larimer F."/>
            <person name="Land M."/>
            <person name="Hauser L."/>
            <person name="Markowitz V."/>
            <person name="Cheng J.-F."/>
            <person name="Hugenholtz P."/>
            <person name="Woyke T."/>
            <person name="Wu D."/>
            <person name="Tindall B."/>
            <person name="Pomrenke H.G."/>
            <person name="Brambilla E."/>
            <person name="Klenk H.-P."/>
            <person name="Eisen J.A."/>
        </authorList>
    </citation>
    <scope>NUCLEOTIDE SEQUENCE [LARGE SCALE GENOMIC DNA]</scope>
    <source>
        <strain evidence="3">ATCC 33744 / DSM 2228 / GSL</strain>
    </source>
</reference>
<dbReference type="Proteomes" id="UP000006866">
    <property type="component" value="Chromosome"/>
</dbReference>
<dbReference type="PATRIC" id="fig|572479.3.peg.1110"/>
<evidence type="ECO:0000313" key="3">
    <source>
        <dbReference type="Proteomes" id="UP000006866"/>
    </source>
</evidence>
<dbReference type="SUPFAM" id="SSF51206">
    <property type="entry name" value="cAMP-binding domain-like"/>
    <property type="match status" value="1"/>
</dbReference>
<dbReference type="SMART" id="SM00100">
    <property type="entry name" value="cNMP"/>
    <property type="match status" value="1"/>
</dbReference>
<dbReference type="STRING" id="572479.Hprae_1097"/>
<accession>E3DLQ1</accession>
<dbReference type="InterPro" id="IPR014710">
    <property type="entry name" value="RmlC-like_jellyroll"/>
</dbReference>
<organism evidence="2 3">
    <name type="scientific">Halanaerobium praevalens (strain ATCC 33744 / DSM 2228 / GSL)</name>
    <dbReference type="NCBI Taxonomy" id="572479"/>
    <lineage>
        <taxon>Bacteria</taxon>
        <taxon>Bacillati</taxon>
        <taxon>Bacillota</taxon>
        <taxon>Clostridia</taxon>
        <taxon>Halanaerobiales</taxon>
        <taxon>Halanaerobiaceae</taxon>
        <taxon>Halanaerobium</taxon>
    </lineage>
</organism>
<dbReference type="CDD" id="cd00038">
    <property type="entry name" value="CAP_ED"/>
    <property type="match status" value="1"/>
</dbReference>
<feature type="domain" description="Cyclic nucleotide-binding" evidence="1">
    <location>
        <begin position="20"/>
        <end position="117"/>
    </location>
</feature>
<dbReference type="KEGG" id="hpk:Hprae_1097"/>
<dbReference type="InterPro" id="IPR018708">
    <property type="entry name" value="DUF2225"/>
</dbReference>
<dbReference type="Pfam" id="PF09986">
    <property type="entry name" value="DUF2225"/>
    <property type="match status" value="1"/>
</dbReference>
<reference evidence="2 3" key="2">
    <citation type="journal article" date="2011" name="Stand. Genomic Sci.">
        <title>Complete genome sequence of the extremely halophilic Halanaerobium praevalens type strain (GSL).</title>
        <authorList>
            <person name="Ivanova N."/>
            <person name="Sikorski J."/>
            <person name="Chertkov O."/>
            <person name="Nolan M."/>
            <person name="Lucas S."/>
            <person name="Hammon N."/>
            <person name="Deshpande S."/>
            <person name="Cheng J.F."/>
            <person name="Tapia R."/>
            <person name="Han C."/>
            <person name="Goodwin L."/>
            <person name="Pitluck S."/>
            <person name="Huntemann M."/>
            <person name="Liolios K."/>
            <person name="Pagani I."/>
            <person name="Mavromatis K."/>
            <person name="Ovchinikova G."/>
            <person name="Pati A."/>
            <person name="Chen A."/>
            <person name="Palaniappan K."/>
            <person name="Land M."/>
            <person name="Hauser L."/>
            <person name="Brambilla E.M."/>
            <person name="Kannan K.P."/>
            <person name="Rohde M."/>
            <person name="Tindall B.J."/>
            <person name="Goker M."/>
            <person name="Detter J.C."/>
            <person name="Woyke T."/>
            <person name="Bristow J."/>
            <person name="Eisen J.A."/>
            <person name="Markowitz V."/>
            <person name="Hugenholtz P."/>
            <person name="Kyrpides N.C."/>
            <person name="Klenk H.P."/>
            <person name="Lapidus A."/>
        </authorList>
    </citation>
    <scope>NUCLEOTIDE SEQUENCE [LARGE SCALE GENOMIC DNA]</scope>
    <source>
        <strain evidence="3">ATCC 33744 / DSM 2228 / GSL</strain>
    </source>
</reference>
<sequence length="417" mass="49286">MDKNTTLKDLLAKYSEMVDFKAGEKLFDYEEKADKIYFILSGLIRVFIKDKNETKEIKRNKNGDFVGETAFTAAKYSSQAKVHLDSTVLKFKVADLRKIMENNNEFANKMINNLANYIEILQSKDQIQLTPIAEIDKKIANEKEIKKNIETKKSKKSYVKKAASEIKKSNFFYLEGHSTYHQKAKANDQYYLYDKEIECPVCSTELAIKKLRNSRLRVYDIRADLRPIYKDFNLYYYSVISCTNCLFTARRKDFFDFSKRKRKKIKNNFKKIITKELNSKFKVNYSQPRSINEAFDAHYLALKLYNYLDLDNDKRAFLWRELSWMYEDLEEEDLANKASLAALENLEEFYFQDDSSTSKKESDNLSLLLAVLYYKHGQANNALPLLDNLIRDSRVHLRQKNKARELFQKIREEQKQK</sequence>
<dbReference type="Pfam" id="PF00027">
    <property type="entry name" value="cNMP_binding"/>
    <property type="match status" value="1"/>
</dbReference>
<dbReference type="RefSeq" id="WP_014553278.1">
    <property type="nucleotide sequence ID" value="NC_017455.1"/>
</dbReference>
<keyword evidence="3" id="KW-1185">Reference proteome</keyword>
<dbReference type="HOGENOM" id="CLU_682817_0_0_9"/>
<proteinExistence type="predicted"/>
<dbReference type="OrthoDB" id="9780343at2"/>
<dbReference type="eggNOG" id="COG1655">
    <property type="taxonomic scope" value="Bacteria"/>
</dbReference>
<dbReference type="InterPro" id="IPR018490">
    <property type="entry name" value="cNMP-bd_dom_sf"/>
</dbReference>
<protein>
    <submittedName>
        <fullName evidence="2">Cyclic nucleotide-binding protein</fullName>
    </submittedName>
</protein>
<dbReference type="Gene3D" id="2.60.120.10">
    <property type="entry name" value="Jelly Rolls"/>
    <property type="match status" value="1"/>
</dbReference>
<dbReference type="EMBL" id="CP002175">
    <property type="protein sequence ID" value="ADO77248.1"/>
    <property type="molecule type" value="Genomic_DNA"/>
</dbReference>
<dbReference type="InterPro" id="IPR000595">
    <property type="entry name" value="cNMP-bd_dom"/>
</dbReference>
<dbReference type="PROSITE" id="PS50042">
    <property type="entry name" value="CNMP_BINDING_3"/>
    <property type="match status" value="1"/>
</dbReference>
<evidence type="ECO:0000313" key="2">
    <source>
        <dbReference type="EMBL" id="ADO77248.1"/>
    </source>
</evidence>
<dbReference type="AlphaFoldDB" id="E3DLQ1"/>
<name>E3DLQ1_HALPG</name>